<dbReference type="PANTHER" id="PTHR31138:SF4">
    <property type="entry name" value="DUF5923 DOMAIN-CONTAINING PROTEIN"/>
    <property type="match status" value="1"/>
</dbReference>
<proteinExistence type="predicted"/>
<evidence type="ECO:0000313" key="2">
    <source>
        <dbReference type="EMBL" id="RPB06894.1"/>
    </source>
</evidence>
<organism evidence="2 3">
    <name type="scientific">Morchella conica CCBAS932</name>
    <dbReference type="NCBI Taxonomy" id="1392247"/>
    <lineage>
        <taxon>Eukaryota</taxon>
        <taxon>Fungi</taxon>
        <taxon>Dikarya</taxon>
        <taxon>Ascomycota</taxon>
        <taxon>Pezizomycotina</taxon>
        <taxon>Pezizomycetes</taxon>
        <taxon>Pezizales</taxon>
        <taxon>Morchellaceae</taxon>
        <taxon>Morchella</taxon>
    </lineage>
</organism>
<dbReference type="GO" id="GO:0008289">
    <property type="term" value="F:lipid binding"/>
    <property type="evidence" value="ECO:0007669"/>
    <property type="project" value="InterPro"/>
</dbReference>
<name>A0A3N4K8P3_9PEZI</name>
<dbReference type="InterPro" id="IPR017943">
    <property type="entry name" value="Bactericidal_perm-incr_a/b_dom"/>
</dbReference>
<reference evidence="2 3" key="1">
    <citation type="journal article" date="2018" name="Nat. Ecol. Evol.">
        <title>Pezizomycetes genomes reveal the molecular basis of ectomycorrhizal truffle lifestyle.</title>
        <authorList>
            <person name="Murat C."/>
            <person name="Payen T."/>
            <person name="Noel B."/>
            <person name="Kuo A."/>
            <person name="Morin E."/>
            <person name="Chen J."/>
            <person name="Kohler A."/>
            <person name="Krizsan K."/>
            <person name="Balestrini R."/>
            <person name="Da Silva C."/>
            <person name="Montanini B."/>
            <person name="Hainaut M."/>
            <person name="Levati E."/>
            <person name="Barry K.W."/>
            <person name="Belfiori B."/>
            <person name="Cichocki N."/>
            <person name="Clum A."/>
            <person name="Dockter R.B."/>
            <person name="Fauchery L."/>
            <person name="Guy J."/>
            <person name="Iotti M."/>
            <person name="Le Tacon F."/>
            <person name="Lindquist E.A."/>
            <person name="Lipzen A."/>
            <person name="Malagnac F."/>
            <person name="Mello A."/>
            <person name="Molinier V."/>
            <person name="Miyauchi S."/>
            <person name="Poulain J."/>
            <person name="Riccioni C."/>
            <person name="Rubini A."/>
            <person name="Sitrit Y."/>
            <person name="Splivallo R."/>
            <person name="Traeger S."/>
            <person name="Wang M."/>
            <person name="Zifcakova L."/>
            <person name="Wipf D."/>
            <person name="Zambonelli A."/>
            <person name="Paolocci F."/>
            <person name="Nowrousian M."/>
            <person name="Ottonello S."/>
            <person name="Baldrian P."/>
            <person name="Spatafora J.W."/>
            <person name="Henrissat B."/>
            <person name="Nagy L.G."/>
            <person name="Aury J.M."/>
            <person name="Wincker P."/>
            <person name="Grigoriev I.V."/>
            <person name="Bonfante P."/>
            <person name="Martin F.M."/>
        </authorList>
    </citation>
    <scope>NUCLEOTIDE SEQUENCE [LARGE SCALE GENOMIC DNA]</scope>
    <source>
        <strain evidence="2 3">CCBAS932</strain>
    </source>
</reference>
<gene>
    <name evidence="2" type="ORF">P167DRAFT_579896</name>
</gene>
<dbReference type="SUPFAM" id="SSF55394">
    <property type="entry name" value="Bactericidal permeability-increasing protein, BPI"/>
    <property type="match status" value="1"/>
</dbReference>
<dbReference type="EMBL" id="ML119209">
    <property type="protein sequence ID" value="RPB06894.1"/>
    <property type="molecule type" value="Genomic_DNA"/>
</dbReference>
<evidence type="ECO:0000313" key="3">
    <source>
        <dbReference type="Proteomes" id="UP000277580"/>
    </source>
</evidence>
<dbReference type="InterPro" id="IPR045967">
    <property type="entry name" value="HAM1-like_N"/>
</dbReference>
<dbReference type="OrthoDB" id="5407957at2759"/>
<feature type="domain" description="HAM1-like N-terminal" evidence="1">
    <location>
        <begin position="30"/>
        <end position="192"/>
    </location>
</feature>
<sequence length="745" mass="84232">MPCFGSRKRSNHPDTEPLLAQYDENTALQRKAHGKLHTYQMLRALSKGYFPSTEQTIVQLRTLLSLDILNPTNTQLTADGRKFVRHVRKFITEFIELLQEKNGQDQLQEFLWCAGKARVGLDAQDLVQTATNSKARADARAAYDSLQTVFDLLLANGDFRKLFSDITTLIRQVLADTATASATAARTVAETISPDKGELEAITSKDTVFASDIPREDVVEVPAREVADAVVMGVAETVGETIDSARREFGQDDRRDALFGRMRMAVLRLRRNTDYTESVSILSLLLKRYAYTYSRALDNTAAALGEDLQPNPELDRALKCFTSIFKSFGEKREWDELSRRWDRVMSHIHRDAEFESVMDDLGSSVQAFLTDPDFVSSADDKLSAIREKIRGVGTEGTVRGDVDALLEQVHAVYLSIINDASVARILSTSRAILHTLFPVSSDHIMNPNLTSDMFYVLLPLALKLVQFVPIPRLTISAPEIDLLVENLIIEPGDTINDSSFFPFRLRIEAQNNVEIRKGLHRNTASLDSFATIKIEGITMRADEVGYWFRLHKGLLRFSESGLAGIQMDKRGMDIHLDVEFGRDRVDQIVSLRGVRVKIHKLSYTLQKSYFSFAAWLFKPVIRRVLRRTLEQEIAASIESALKFTNRELLFARERLRATRISEPDDWRKFIRAVVTRLTPAENPDVDVRMGVLPQRREGVFEGRRTPGSLVGLWEEEGERAGEIIDDEATGGWRNEVFDVHTVMMT</sequence>
<dbReference type="AlphaFoldDB" id="A0A3N4K8P3"/>
<dbReference type="Proteomes" id="UP000277580">
    <property type="component" value="Unassembled WGS sequence"/>
</dbReference>
<feature type="domain" description="HAM1-like N-terminal" evidence="1">
    <location>
        <begin position="247"/>
        <end position="579"/>
    </location>
</feature>
<evidence type="ECO:0000259" key="1">
    <source>
        <dbReference type="Pfam" id="PF19343"/>
    </source>
</evidence>
<protein>
    <recommendedName>
        <fullName evidence="1">HAM1-like N-terminal domain-containing protein</fullName>
    </recommendedName>
</protein>
<keyword evidence="3" id="KW-1185">Reference proteome</keyword>
<dbReference type="PANTHER" id="PTHR31138">
    <property type="entry name" value="CHROMOSOME 19, WHOLE GENOME SHOTGUN SEQUENCE"/>
    <property type="match status" value="1"/>
</dbReference>
<dbReference type="InParanoid" id="A0A3N4K8P3"/>
<accession>A0A3N4K8P3</accession>
<dbReference type="STRING" id="1392247.A0A3N4K8P3"/>
<dbReference type="Pfam" id="PF19343">
    <property type="entry name" value="HAM1_N"/>
    <property type="match status" value="2"/>
</dbReference>